<dbReference type="OrthoDB" id="447251at2759"/>
<proteinExistence type="predicted"/>
<comment type="subcellular location">
    <subcellularLocation>
        <location evidence="1">Membrane</location>
        <topology evidence="1">Multi-pass membrane protein</topology>
    </subcellularLocation>
</comment>
<keyword evidence="2" id="KW-0812">Transmembrane</keyword>
<dbReference type="GO" id="GO:0042391">
    <property type="term" value="P:regulation of membrane potential"/>
    <property type="evidence" value="ECO:0007669"/>
    <property type="project" value="TreeGrafter"/>
</dbReference>
<comment type="caution">
    <text evidence="7">The sequence shown here is derived from an EMBL/GenBank/DDBJ whole genome shotgun (WGS) entry which is preliminary data.</text>
</comment>
<evidence type="ECO:0000256" key="1">
    <source>
        <dbReference type="ARBA" id="ARBA00004141"/>
    </source>
</evidence>
<accession>A0A3S5CK62</accession>
<dbReference type="EMBL" id="CAAALY010023183">
    <property type="protein sequence ID" value="VEL15031.1"/>
    <property type="molecule type" value="Genomic_DNA"/>
</dbReference>
<dbReference type="Gene3D" id="1.10.287.70">
    <property type="match status" value="1"/>
</dbReference>
<name>A0A3S5CK62_9PLAT</name>
<dbReference type="GO" id="GO:0005249">
    <property type="term" value="F:voltage-gated potassium channel activity"/>
    <property type="evidence" value="ECO:0007669"/>
    <property type="project" value="TreeGrafter"/>
</dbReference>
<protein>
    <recommendedName>
        <fullName evidence="6">Ion transport domain-containing protein</fullName>
    </recommendedName>
</protein>
<feature type="region of interest" description="Disordered" evidence="5">
    <location>
        <begin position="114"/>
        <end position="137"/>
    </location>
</feature>
<sequence length="286" mass="31563">MSSKTTSNLGSEGEDSAHLPHYQNFNSVPQYRPEPPRPPRHILLHYSAFRIFWDWAILLLTSYTALVVPLRVAVLPEPAWIHTAKMMALASLDSSPGSQGSGTEGRSAGLAQHLASLPSDPGGTGATGDLTDQTKNHGVFPLPGTESRFALAGHSSFSIRLDSDANGKTADNVRSSILASINAPGPLAMTDTIVDIIFCIDIVLNFHTSFVGPGGEVIADPRVIRLNYLRGWFWLDLLAWLPYELIKYMWNVESEASRHTTIYYFYSNRNLQMYCPMKGQQVARTK</sequence>
<dbReference type="InterPro" id="IPR005821">
    <property type="entry name" value="Ion_trans_dom"/>
</dbReference>
<organism evidence="7 8">
    <name type="scientific">Protopolystoma xenopodis</name>
    <dbReference type="NCBI Taxonomy" id="117903"/>
    <lineage>
        <taxon>Eukaryota</taxon>
        <taxon>Metazoa</taxon>
        <taxon>Spiralia</taxon>
        <taxon>Lophotrochozoa</taxon>
        <taxon>Platyhelminthes</taxon>
        <taxon>Monogenea</taxon>
        <taxon>Polyopisthocotylea</taxon>
        <taxon>Polystomatidea</taxon>
        <taxon>Polystomatidae</taxon>
        <taxon>Protopolystoma</taxon>
    </lineage>
</organism>
<dbReference type="InterPro" id="IPR050818">
    <property type="entry name" value="KCNH_animal-type"/>
</dbReference>
<evidence type="ECO:0000256" key="2">
    <source>
        <dbReference type="ARBA" id="ARBA00022692"/>
    </source>
</evidence>
<dbReference type="GO" id="GO:0008076">
    <property type="term" value="C:voltage-gated potassium channel complex"/>
    <property type="evidence" value="ECO:0007669"/>
    <property type="project" value="TreeGrafter"/>
</dbReference>
<dbReference type="Pfam" id="PF00520">
    <property type="entry name" value="Ion_trans"/>
    <property type="match status" value="1"/>
</dbReference>
<dbReference type="Proteomes" id="UP000784294">
    <property type="component" value="Unassembled WGS sequence"/>
</dbReference>
<keyword evidence="8" id="KW-1185">Reference proteome</keyword>
<dbReference type="AlphaFoldDB" id="A0A3S5CK62"/>
<evidence type="ECO:0000256" key="3">
    <source>
        <dbReference type="ARBA" id="ARBA00022989"/>
    </source>
</evidence>
<feature type="domain" description="Ion transport" evidence="6">
    <location>
        <begin position="185"/>
        <end position="254"/>
    </location>
</feature>
<keyword evidence="4" id="KW-0472">Membrane</keyword>
<feature type="region of interest" description="Disordered" evidence="5">
    <location>
        <begin position="1"/>
        <end position="33"/>
    </location>
</feature>
<dbReference type="PANTHER" id="PTHR10217:SF435">
    <property type="entry name" value="POTASSIUM VOLTAGE-GATED CHANNEL PROTEIN EAG"/>
    <property type="match status" value="1"/>
</dbReference>
<dbReference type="PANTHER" id="PTHR10217">
    <property type="entry name" value="VOLTAGE AND LIGAND GATED POTASSIUM CHANNEL"/>
    <property type="match status" value="1"/>
</dbReference>
<evidence type="ECO:0000256" key="5">
    <source>
        <dbReference type="SAM" id="MobiDB-lite"/>
    </source>
</evidence>
<reference evidence="7" key="1">
    <citation type="submission" date="2018-11" db="EMBL/GenBank/DDBJ databases">
        <authorList>
            <consortium name="Pathogen Informatics"/>
        </authorList>
    </citation>
    <scope>NUCLEOTIDE SEQUENCE</scope>
</reference>
<evidence type="ECO:0000313" key="8">
    <source>
        <dbReference type="Proteomes" id="UP000784294"/>
    </source>
</evidence>
<keyword evidence="3" id="KW-1133">Transmembrane helix</keyword>
<dbReference type="SUPFAM" id="SSF81324">
    <property type="entry name" value="Voltage-gated potassium channels"/>
    <property type="match status" value="1"/>
</dbReference>
<evidence type="ECO:0000256" key="4">
    <source>
        <dbReference type="ARBA" id="ARBA00023136"/>
    </source>
</evidence>
<evidence type="ECO:0000313" key="7">
    <source>
        <dbReference type="EMBL" id="VEL15031.1"/>
    </source>
</evidence>
<evidence type="ECO:0000259" key="6">
    <source>
        <dbReference type="Pfam" id="PF00520"/>
    </source>
</evidence>
<gene>
    <name evidence="7" type="ORF">PXEA_LOCUS8471</name>
</gene>
<feature type="compositionally biased region" description="Polar residues" evidence="5">
    <location>
        <begin position="1"/>
        <end position="10"/>
    </location>
</feature>